<dbReference type="OMA" id="WLANAVC"/>
<reference evidence="4" key="1">
    <citation type="journal article" date="2017" name="Nat. Ecol. Evol.">
        <title>Genome expansion and lineage-specific genetic innovations in the forest pathogenic fungi Armillaria.</title>
        <authorList>
            <person name="Sipos G."/>
            <person name="Prasanna A.N."/>
            <person name="Walter M.C."/>
            <person name="O'Connor E."/>
            <person name="Balint B."/>
            <person name="Krizsan K."/>
            <person name="Kiss B."/>
            <person name="Hess J."/>
            <person name="Varga T."/>
            <person name="Slot J."/>
            <person name="Riley R."/>
            <person name="Boka B."/>
            <person name="Rigling D."/>
            <person name="Barry K."/>
            <person name="Lee J."/>
            <person name="Mihaltcheva S."/>
            <person name="LaButti K."/>
            <person name="Lipzen A."/>
            <person name="Waldron R."/>
            <person name="Moloney N.M."/>
            <person name="Sperisen C."/>
            <person name="Kredics L."/>
            <person name="Vagvoelgyi C."/>
            <person name="Patrignani A."/>
            <person name="Fitzpatrick D."/>
            <person name="Nagy I."/>
            <person name="Doyle S."/>
            <person name="Anderson J.B."/>
            <person name="Grigoriev I.V."/>
            <person name="Gueldener U."/>
            <person name="Muensterkoetter M."/>
            <person name="Nagy L.G."/>
        </authorList>
    </citation>
    <scope>NUCLEOTIDE SEQUENCE [LARGE SCALE GENOMIC DNA]</scope>
    <source>
        <strain evidence="4">Ar21-2</strain>
    </source>
</reference>
<feature type="transmembrane region" description="Helical" evidence="2">
    <location>
        <begin position="12"/>
        <end position="35"/>
    </location>
</feature>
<keyword evidence="2" id="KW-1133">Transmembrane helix</keyword>
<organism evidence="3 4">
    <name type="scientific">Armillaria gallica</name>
    <name type="common">Bulbous honey fungus</name>
    <name type="synonym">Armillaria bulbosa</name>
    <dbReference type="NCBI Taxonomy" id="47427"/>
    <lineage>
        <taxon>Eukaryota</taxon>
        <taxon>Fungi</taxon>
        <taxon>Dikarya</taxon>
        <taxon>Basidiomycota</taxon>
        <taxon>Agaricomycotina</taxon>
        <taxon>Agaricomycetes</taxon>
        <taxon>Agaricomycetidae</taxon>
        <taxon>Agaricales</taxon>
        <taxon>Marasmiineae</taxon>
        <taxon>Physalacriaceae</taxon>
        <taxon>Armillaria</taxon>
    </lineage>
</organism>
<evidence type="ECO:0000256" key="2">
    <source>
        <dbReference type="SAM" id="Phobius"/>
    </source>
</evidence>
<evidence type="ECO:0000313" key="4">
    <source>
        <dbReference type="Proteomes" id="UP000217790"/>
    </source>
</evidence>
<protein>
    <submittedName>
        <fullName evidence="3">Uncharacterized protein</fullName>
    </submittedName>
</protein>
<evidence type="ECO:0000256" key="1">
    <source>
        <dbReference type="SAM" id="MobiDB-lite"/>
    </source>
</evidence>
<feature type="transmembrane region" description="Helical" evidence="2">
    <location>
        <begin position="220"/>
        <end position="240"/>
    </location>
</feature>
<sequence>MALTEQEASIVALFLESAAWGVFLVTFGLCLRSLLLTKSGLKSWSEINRPMLLVCLAMPIFATVQVALNTIRALESLGPTGISEQFTNLGSAAEVLKFTCVNMQTLIGDGILTYRCWIVYGKSWPVAAVPALLWIGTLVTTVLNIVDISHIHSEALTAPTSLRPIISSFWGISIALNIITTCLIVARIYSVDRMVYRHSVTRLSGSHFDRLNGLQRAMRIIIESGAIYTSVAIITCATYVSGSIAVYITSALEVQTAGIAFNLIIIRVHNRSHDEETRYTNVSTPLYFVKASGQPDTEIGASTLGTCDEHKRAEATSSSRHSTSVPSDDDRDHP</sequence>
<feature type="transmembrane region" description="Helical" evidence="2">
    <location>
        <begin position="124"/>
        <end position="145"/>
    </location>
</feature>
<name>A0A2H3CCN6_ARMGA</name>
<accession>A0A2H3CCN6</accession>
<proteinExistence type="predicted"/>
<feature type="transmembrane region" description="Helical" evidence="2">
    <location>
        <begin position="47"/>
        <end position="68"/>
    </location>
</feature>
<dbReference type="InParanoid" id="A0A2H3CCN6"/>
<feature type="transmembrane region" description="Helical" evidence="2">
    <location>
        <begin position="246"/>
        <end position="266"/>
    </location>
</feature>
<gene>
    <name evidence="3" type="ORF">ARMGADRAFT_1171648</name>
</gene>
<dbReference type="Proteomes" id="UP000217790">
    <property type="component" value="Unassembled WGS sequence"/>
</dbReference>
<keyword evidence="2" id="KW-0812">Transmembrane</keyword>
<dbReference type="EMBL" id="KZ293739">
    <property type="protein sequence ID" value="PBK80849.1"/>
    <property type="molecule type" value="Genomic_DNA"/>
</dbReference>
<dbReference type="OrthoDB" id="3357408at2759"/>
<keyword evidence="4" id="KW-1185">Reference proteome</keyword>
<dbReference type="AlphaFoldDB" id="A0A2H3CCN6"/>
<feature type="compositionally biased region" description="Low complexity" evidence="1">
    <location>
        <begin position="317"/>
        <end position="326"/>
    </location>
</feature>
<evidence type="ECO:0000313" key="3">
    <source>
        <dbReference type="EMBL" id="PBK80849.1"/>
    </source>
</evidence>
<keyword evidence="2" id="KW-0472">Membrane</keyword>
<feature type="region of interest" description="Disordered" evidence="1">
    <location>
        <begin position="297"/>
        <end position="334"/>
    </location>
</feature>
<feature type="transmembrane region" description="Helical" evidence="2">
    <location>
        <begin position="165"/>
        <end position="189"/>
    </location>
</feature>
<dbReference type="STRING" id="47427.A0A2H3CCN6"/>